<evidence type="ECO:0000313" key="1">
    <source>
        <dbReference type="EMBL" id="OHX12596.1"/>
    </source>
</evidence>
<dbReference type="STRING" id="1903179.BI347_03060"/>
<dbReference type="EMBL" id="MKCT01000001">
    <property type="protein sequence ID" value="OHX21319.1"/>
    <property type="molecule type" value="Genomic_DNA"/>
</dbReference>
<evidence type="ECO:0000313" key="4">
    <source>
        <dbReference type="Proteomes" id="UP000180280"/>
    </source>
</evidence>
<proteinExistence type="predicted"/>
<protein>
    <submittedName>
        <fullName evidence="1">Uncharacterized protein</fullName>
    </submittedName>
</protein>
<organism evidence="1 3">
    <name type="scientific">Chromobacterium sphagni</name>
    <dbReference type="NCBI Taxonomy" id="1903179"/>
    <lineage>
        <taxon>Bacteria</taxon>
        <taxon>Pseudomonadati</taxon>
        <taxon>Pseudomonadota</taxon>
        <taxon>Betaproteobacteria</taxon>
        <taxon>Neisseriales</taxon>
        <taxon>Chromobacteriaceae</taxon>
        <taxon>Chromobacterium</taxon>
    </lineage>
</organism>
<comment type="caution">
    <text evidence="1">The sequence shown here is derived from an EMBL/GenBank/DDBJ whole genome shotgun (WGS) entry which is preliminary data.</text>
</comment>
<name>A0A1S1X084_9NEIS</name>
<accession>A0A1S1X084</accession>
<dbReference type="Proteomes" id="UP000180088">
    <property type="component" value="Unassembled WGS sequence"/>
</dbReference>
<dbReference type="Proteomes" id="UP000180280">
    <property type="component" value="Unassembled WGS sequence"/>
</dbReference>
<evidence type="ECO:0000313" key="2">
    <source>
        <dbReference type="EMBL" id="OHX21319.1"/>
    </source>
</evidence>
<dbReference type="RefSeq" id="WP_071111276.1">
    <property type="nucleotide sequence ID" value="NZ_MKCS01000001.1"/>
</dbReference>
<sequence length="66" mass="7233">MQDELNHLHEQVSQLLGNHLGAWANDLMNATAGHDDNRFLSVLHALLAMRSALAPLISQHQDASHG</sequence>
<dbReference type="EMBL" id="MKCS01000001">
    <property type="protein sequence ID" value="OHX12596.1"/>
    <property type="molecule type" value="Genomic_DNA"/>
</dbReference>
<dbReference type="OrthoDB" id="8593354at2"/>
<reference evidence="3 4" key="1">
    <citation type="submission" date="2016-09" db="EMBL/GenBank/DDBJ databases">
        <title>Chromobacterium muskegensis sp. nov., an insecticidal bacterium isolated from Sphagnum bogs.</title>
        <authorList>
            <person name="Sparks M.E."/>
            <person name="Blackburn M.B."/>
            <person name="Gundersen-Rindal D.E."/>
            <person name="Mitchell A."/>
            <person name="Farrar R."/>
            <person name="Kuhar D."/>
        </authorList>
    </citation>
    <scope>NUCLEOTIDE SEQUENCE [LARGE SCALE GENOMIC DNA]</scope>
    <source>
        <strain evidence="2 4">14B-1</strain>
        <strain evidence="1 3">37-2</strain>
    </source>
</reference>
<dbReference type="AlphaFoldDB" id="A0A1S1X084"/>
<keyword evidence="4" id="KW-1185">Reference proteome</keyword>
<gene>
    <name evidence="2" type="ORF">BI344_01945</name>
    <name evidence="1" type="ORF">BI347_03060</name>
</gene>
<evidence type="ECO:0000313" key="3">
    <source>
        <dbReference type="Proteomes" id="UP000180088"/>
    </source>
</evidence>